<organism evidence="1 2">
    <name type="scientific">Brenthis ino</name>
    <name type="common">lesser marbled fritillary</name>
    <dbReference type="NCBI Taxonomy" id="405034"/>
    <lineage>
        <taxon>Eukaryota</taxon>
        <taxon>Metazoa</taxon>
        <taxon>Ecdysozoa</taxon>
        <taxon>Arthropoda</taxon>
        <taxon>Hexapoda</taxon>
        <taxon>Insecta</taxon>
        <taxon>Pterygota</taxon>
        <taxon>Neoptera</taxon>
        <taxon>Endopterygota</taxon>
        <taxon>Lepidoptera</taxon>
        <taxon>Glossata</taxon>
        <taxon>Ditrysia</taxon>
        <taxon>Papilionoidea</taxon>
        <taxon>Nymphalidae</taxon>
        <taxon>Heliconiinae</taxon>
        <taxon>Argynnini</taxon>
        <taxon>Brenthis</taxon>
    </lineage>
</organism>
<evidence type="ECO:0000313" key="2">
    <source>
        <dbReference type="Proteomes" id="UP000838878"/>
    </source>
</evidence>
<accession>A0A8J9VZ45</accession>
<reference evidence="1" key="1">
    <citation type="submission" date="2021-12" db="EMBL/GenBank/DDBJ databases">
        <authorList>
            <person name="Martin H S."/>
        </authorList>
    </citation>
    <scope>NUCLEOTIDE SEQUENCE</scope>
</reference>
<feature type="non-terminal residue" evidence="1">
    <location>
        <position position="241"/>
    </location>
</feature>
<dbReference type="AlphaFoldDB" id="A0A8J9VZ45"/>
<evidence type="ECO:0000313" key="1">
    <source>
        <dbReference type="EMBL" id="CAH0722052.1"/>
    </source>
</evidence>
<keyword evidence="2" id="KW-1185">Reference proteome</keyword>
<gene>
    <name evidence="1" type="ORF">BINO364_LOCUS8068</name>
</gene>
<dbReference type="EMBL" id="OV170223">
    <property type="protein sequence ID" value="CAH0722052.1"/>
    <property type="molecule type" value="Genomic_DNA"/>
</dbReference>
<dbReference type="OrthoDB" id="7398390at2759"/>
<name>A0A8J9VZ45_9NEOP</name>
<dbReference type="Proteomes" id="UP000838878">
    <property type="component" value="Chromosome 3"/>
</dbReference>
<protein>
    <submittedName>
        <fullName evidence="1">Uncharacterized protein</fullName>
    </submittedName>
</protein>
<sequence length="241" mass="27675">MSAIIDIDAILSENEQWKKLEEEWGVPIDLEVDTEDDTPRMRPVFSTLNLKSPTFDSSFLFKKVTRKLGRQLSKRSTTSALEYNDFISHLRYDPSKESSKQFYFVNGQIMSAASIDDICEKIDDIFKSIEQLSTSTIKKKNVPDVVQCSISATDLSFDDTLEETNYSEIEKHIDEAFEQFNSNISGIEGIDQTTIDSVTSLVRKFSNALNNPVSNCSPRRRKECCEKFRELADFWKNRAFE</sequence>
<proteinExistence type="predicted"/>